<dbReference type="Proteomes" id="UP001566331">
    <property type="component" value="Unassembled WGS sequence"/>
</dbReference>
<dbReference type="InterPro" id="IPR013325">
    <property type="entry name" value="RNA_pol_sigma_r2"/>
</dbReference>
<dbReference type="PANTHER" id="PTHR43133">
    <property type="entry name" value="RNA POLYMERASE ECF-TYPE SIGMA FACTO"/>
    <property type="match status" value="1"/>
</dbReference>
<dbReference type="InterPro" id="IPR013324">
    <property type="entry name" value="RNA_pol_sigma_r3/r4-like"/>
</dbReference>
<comment type="similarity">
    <text evidence="1">Belongs to the sigma-70 factor family. ECF subfamily.</text>
</comment>
<evidence type="ECO:0000256" key="1">
    <source>
        <dbReference type="ARBA" id="ARBA00010641"/>
    </source>
</evidence>
<feature type="domain" description="RNA polymerase sigma-70 region 2" evidence="6">
    <location>
        <begin position="56"/>
        <end position="117"/>
    </location>
</feature>
<dbReference type="InterPro" id="IPR039425">
    <property type="entry name" value="RNA_pol_sigma-70-like"/>
</dbReference>
<evidence type="ECO:0000256" key="5">
    <source>
        <dbReference type="SAM" id="MobiDB-lite"/>
    </source>
</evidence>
<comment type="caution">
    <text evidence="8">The sequence shown here is derived from an EMBL/GenBank/DDBJ whole genome shotgun (WGS) entry which is preliminary data.</text>
</comment>
<gene>
    <name evidence="8" type="ORF">AB6713_14165</name>
</gene>
<dbReference type="InterPro" id="IPR007627">
    <property type="entry name" value="RNA_pol_sigma70_r2"/>
</dbReference>
<evidence type="ECO:0000259" key="6">
    <source>
        <dbReference type="Pfam" id="PF04542"/>
    </source>
</evidence>
<dbReference type="SUPFAM" id="SSF88946">
    <property type="entry name" value="Sigma2 domain of RNA polymerase sigma factors"/>
    <property type="match status" value="1"/>
</dbReference>
<evidence type="ECO:0000259" key="7">
    <source>
        <dbReference type="Pfam" id="PF08281"/>
    </source>
</evidence>
<evidence type="ECO:0000256" key="2">
    <source>
        <dbReference type="ARBA" id="ARBA00023015"/>
    </source>
</evidence>
<evidence type="ECO:0000256" key="3">
    <source>
        <dbReference type="ARBA" id="ARBA00023082"/>
    </source>
</evidence>
<dbReference type="EMBL" id="JBFWIC010000021">
    <property type="protein sequence ID" value="MEZ0475747.1"/>
    <property type="molecule type" value="Genomic_DNA"/>
</dbReference>
<dbReference type="InterPro" id="IPR014284">
    <property type="entry name" value="RNA_pol_sigma-70_dom"/>
</dbReference>
<dbReference type="Pfam" id="PF08281">
    <property type="entry name" value="Sigma70_r4_2"/>
    <property type="match status" value="1"/>
</dbReference>
<organism evidence="8 9">
    <name type="scientific">Luteimonas salinilitoris</name>
    <dbReference type="NCBI Taxonomy" id="3237697"/>
    <lineage>
        <taxon>Bacteria</taxon>
        <taxon>Pseudomonadati</taxon>
        <taxon>Pseudomonadota</taxon>
        <taxon>Gammaproteobacteria</taxon>
        <taxon>Lysobacterales</taxon>
        <taxon>Lysobacteraceae</taxon>
        <taxon>Luteimonas</taxon>
    </lineage>
</organism>
<dbReference type="InterPro" id="IPR036388">
    <property type="entry name" value="WH-like_DNA-bd_sf"/>
</dbReference>
<dbReference type="NCBIfam" id="TIGR02937">
    <property type="entry name" value="sigma70-ECF"/>
    <property type="match status" value="1"/>
</dbReference>
<evidence type="ECO:0000256" key="4">
    <source>
        <dbReference type="ARBA" id="ARBA00023163"/>
    </source>
</evidence>
<dbReference type="SUPFAM" id="SSF88659">
    <property type="entry name" value="Sigma3 and sigma4 domains of RNA polymerase sigma factors"/>
    <property type="match status" value="1"/>
</dbReference>
<proteinExistence type="inferred from homology"/>
<dbReference type="InterPro" id="IPR013249">
    <property type="entry name" value="RNA_pol_sigma70_r4_t2"/>
</dbReference>
<dbReference type="Pfam" id="PF04542">
    <property type="entry name" value="Sigma70_r2"/>
    <property type="match status" value="1"/>
</dbReference>
<keyword evidence="4" id="KW-0804">Transcription</keyword>
<sequence length="235" mass="26229">MRKSVPCGDSSADAGGGCLAIRLSTATIRRRHPRNTTMGCDHDERAYWLADRILPHEPALRRWLHRLTSARIEVDDVVQETYGVLSALGNVSHIRDPRAYLFTTARSILLQQVRRARIVQIESVAEIEAMIIHQDESPVESAVSDHQQLSLLAEQIARLPGKCREAFVLRKIHGCSQREIATRMGISENTVEKHIGKGLRLLMRAMAVEAPAAKQRGDGPARQGLLRRPRNGEQA</sequence>
<protein>
    <submittedName>
        <fullName evidence="8">RNA polymerase sigma factor</fullName>
    </submittedName>
</protein>
<keyword evidence="3" id="KW-0731">Sigma factor</keyword>
<feature type="domain" description="RNA polymerase sigma factor 70 region 4 type 2" evidence="7">
    <location>
        <begin position="151"/>
        <end position="202"/>
    </location>
</feature>
<dbReference type="RefSeq" id="WP_370564289.1">
    <property type="nucleotide sequence ID" value="NZ_JBFWIB010000007.1"/>
</dbReference>
<dbReference type="PANTHER" id="PTHR43133:SF63">
    <property type="entry name" value="RNA POLYMERASE SIGMA FACTOR FECI-RELATED"/>
    <property type="match status" value="1"/>
</dbReference>
<keyword evidence="2" id="KW-0805">Transcription regulation</keyword>
<reference evidence="8 9" key="1">
    <citation type="submission" date="2024-07" db="EMBL/GenBank/DDBJ databases">
        <title>Luteimonas salilacus sp. nov., isolated from the shore soil of Salt Lake in Tibet of China.</title>
        <authorList>
            <person name="Zhang X."/>
            <person name="Li A."/>
        </authorList>
    </citation>
    <scope>NUCLEOTIDE SEQUENCE [LARGE SCALE GENOMIC DNA]</scope>
    <source>
        <strain evidence="8 9">B3-2-R+30</strain>
    </source>
</reference>
<dbReference type="Gene3D" id="1.10.10.10">
    <property type="entry name" value="Winged helix-like DNA-binding domain superfamily/Winged helix DNA-binding domain"/>
    <property type="match status" value="1"/>
</dbReference>
<evidence type="ECO:0000313" key="9">
    <source>
        <dbReference type="Proteomes" id="UP001566331"/>
    </source>
</evidence>
<dbReference type="Gene3D" id="1.10.1740.10">
    <property type="match status" value="1"/>
</dbReference>
<name>A0ABV4HSM8_9GAMM</name>
<feature type="region of interest" description="Disordered" evidence="5">
    <location>
        <begin position="211"/>
        <end position="235"/>
    </location>
</feature>
<accession>A0ABV4HSM8</accession>
<evidence type="ECO:0000313" key="8">
    <source>
        <dbReference type="EMBL" id="MEZ0475747.1"/>
    </source>
</evidence>
<keyword evidence="9" id="KW-1185">Reference proteome</keyword>